<dbReference type="InterPro" id="IPR050265">
    <property type="entry name" value="Fe/Mn_Superoxide_Dismutase"/>
</dbReference>
<keyword evidence="9" id="KW-1185">Reference proteome</keyword>
<proteinExistence type="inferred from homology"/>
<evidence type="ECO:0000313" key="8">
    <source>
        <dbReference type="EMBL" id="ADU30074.1"/>
    </source>
</evidence>
<dbReference type="SUPFAM" id="SSF46609">
    <property type="entry name" value="Fe,Mn superoxide dismutase (SOD), N-terminal domain"/>
    <property type="match status" value="1"/>
</dbReference>
<name>E6TYM4_EVAC2</name>
<dbReference type="HOGENOM" id="CLU_031625_1_0_9"/>
<accession>E6TYM4</accession>
<keyword evidence="3" id="KW-0479">Metal-binding</keyword>
<dbReference type="InterPro" id="IPR001189">
    <property type="entry name" value="Mn/Fe_SOD"/>
</dbReference>
<dbReference type="PANTHER" id="PTHR11404:SF6">
    <property type="entry name" value="SUPEROXIDE DISMUTASE [MN], MITOCHONDRIAL"/>
    <property type="match status" value="1"/>
</dbReference>
<dbReference type="EMBL" id="CP002394">
    <property type="protein sequence ID" value="ADU30074.1"/>
    <property type="molecule type" value="Genomic_DNA"/>
</dbReference>
<dbReference type="SUPFAM" id="SSF54719">
    <property type="entry name" value="Fe,Mn superoxide dismutase (SOD), C-terminal domain"/>
    <property type="match status" value="1"/>
</dbReference>
<dbReference type="PRINTS" id="PR01703">
    <property type="entry name" value="MNSODISMTASE"/>
</dbReference>
<evidence type="ECO:0000256" key="3">
    <source>
        <dbReference type="ARBA" id="ARBA00022723"/>
    </source>
</evidence>
<dbReference type="Pfam" id="PF00081">
    <property type="entry name" value="Sod_Fe_N"/>
    <property type="match status" value="1"/>
</dbReference>
<dbReference type="InterPro" id="IPR036314">
    <property type="entry name" value="SOD_C_sf"/>
</dbReference>
<reference evidence="8 9" key="1">
    <citation type="submission" date="2010-12" db="EMBL/GenBank/DDBJ databases">
        <title>Complete sequence of Bacillus cellulosilyticus DSM 2522.</title>
        <authorList>
            <consortium name="US DOE Joint Genome Institute"/>
            <person name="Lucas S."/>
            <person name="Copeland A."/>
            <person name="Lapidus A."/>
            <person name="Cheng J.-F."/>
            <person name="Bruce D."/>
            <person name="Goodwin L."/>
            <person name="Pitluck S."/>
            <person name="Chertkov O."/>
            <person name="Detter J.C."/>
            <person name="Han C."/>
            <person name="Tapia R."/>
            <person name="Land M."/>
            <person name="Hauser L."/>
            <person name="Jeffries C."/>
            <person name="Kyrpides N."/>
            <person name="Ivanova N."/>
            <person name="Mikhailova N."/>
            <person name="Brumm P."/>
            <person name="Mead D."/>
            <person name="Woyke T."/>
        </authorList>
    </citation>
    <scope>NUCLEOTIDE SEQUENCE [LARGE SCALE GENOMIC DNA]</scope>
    <source>
        <strain evidence="9">ATCC 21833 / DSM 2522 / FERM P-1141 / JCM 9156 / N-4</strain>
    </source>
</reference>
<dbReference type="PANTHER" id="PTHR11404">
    <property type="entry name" value="SUPEROXIDE DISMUTASE 2"/>
    <property type="match status" value="1"/>
</dbReference>
<dbReference type="STRING" id="649639.Bcell_1812"/>
<dbReference type="KEGG" id="bco:Bcell_1812"/>
<evidence type="ECO:0000256" key="1">
    <source>
        <dbReference type="ARBA" id="ARBA00008714"/>
    </source>
</evidence>
<feature type="domain" description="Manganese/iron superoxide dismutase C-terminal" evidence="7">
    <location>
        <begin position="177"/>
        <end position="279"/>
    </location>
</feature>
<dbReference type="GO" id="GO:0046872">
    <property type="term" value="F:metal ion binding"/>
    <property type="evidence" value="ECO:0007669"/>
    <property type="project" value="UniProtKB-KW"/>
</dbReference>
<dbReference type="EC" id="1.15.1.1" evidence="2"/>
<evidence type="ECO:0000256" key="4">
    <source>
        <dbReference type="ARBA" id="ARBA00023002"/>
    </source>
</evidence>
<dbReference type="InterPro" id="IPR036324">
    <property type="entry name" value="Mn/Fe_SOD_N_sf"/>
</dbReference>
<dbReference type="Gene3D" id="3.55.40.20">
    <property type="entry name" value="Iron/manganese superoxide dismutase, C-terminal domain"/>
    <property type="match status" value="1"/>
</dbReference>
<feature type="domain" description="Manganese/iron superoxide dismutase N-terminal" evidence="6">
    <location>
        <begin position="89"/>
        <end position="169"/>
    </location>
</feature>
<dbReference type="PROSITE" id="PS00088">
    <property type="entry name" value="SOD_MN"/>
    <property type="match status" value="1"/>
</dbReference>
<dbReference type="InterPro" id="IPR019832">
    <property type="entry name" value="Mn/Fe_SOD_C"/>
</dbReference>
<evidence type="ECO:0000256" key="2">
    <source>
        <dbReference type="ARBA" id="ARBA00012682"/>
    </source>
</evidence>
<dbReference type="InterPro" id="IPR019831">
    <property type="entry name" value="Mn/Fe_SOD_N"/>
</dbReference>
<dbReference type="InterPro" id="IPR019833">
    <property type="entry name" value="Mn/Fe_SOD_BS"/>
</dbReference>
<dbReference type="eggNOG" id="COG0605">
    <property type="taxonomic scope" value="Bacteria"/>
</dbReference>
<dbReference type="GO" id="GO:0004784">
    <property type="term" value="F:superoxide dismutase activity"/>
    <property type="evidence" value="ECO:0007669"/>
    <property type="project" value="UniProtKB-EC"/>
</dbReference>
<evidence type="ECO:0000259" key="6">
    <source>
        <dbReference type="Pfam" id="PF00081"/>
    </source>
</evidence>
<dbReference type="Proteomes" id="UP000001401">
    <property type="component" value="Chromosome"/>
</dbReference>
<feature type="coiled-coil region" evidence="5">
    <location>
        <begin position="119"/>
        <end position="146"/>
    </location>
</feature>
<protein>
    <recommendedName>
        <fullName evidence="2">superoxide dismutase</fullName>
        <ecNumber evidence="2">1.15.1.1</ecNumber>
    </recommendedName>
</protein>
<evidence type="ECO:0000259" key="7">
    <source>
        <dbReference type="Pfam" id="PF02777"/>
    </source>
</evidence>
<evidence type="ECO:0000313" key="9">
    <source>
        <dbReference type="Proteomes" id="UP000001401"/>
    </source>
</evidence>
<evidence type="ECO:0000256" key="5">
    <source>
        <dbReference type="SAM" id="Coils"/>
    </source>
</evidence>
<dbReference type="FunFam" id="1.10.287.990:FF:000001">
    <property type="entry name" value="Superoxide dismutase"/>
    <property type="match status" value="1"/>
</dbReference>
<dbReference type="Gene3D" id="1.10.287.990">
    <property type="entry name" value="Fe,Mn superoxide dismutase (SOD) domain"/>
    <property type="match status" value="1"/>
</dbReference>
<sequence>MLDVNDYIEKLKEWLNDFEEQLHQSDGLSENFVDEVKGLQNKLSREEDHGKLGKIQYEAEQLYDRYINSRAVESRNENDGESKRVAIGEHTLPRLNYQYHDLEPYIARRIMELHHKKHHQSYVDGLNKAEKELQRQRERNHFELVKHWERELAFHGAGHYLHTLFWKVMTPKGGGQPNGALLKQFVLDFGSFEAFKAHFSEAAKNVEGSGWAILVWSPRPGRLEVLTAEKHQNLTQWDVIPLLPLDVWEHAYYLQYENKREDYISNWWKVINWPYVQQRFNEVRNNVSIV</sequence>
<gene>
    <name evidence="8" type="ordered locus">Bcell_1812</name>
</gene>
<dbReference type="FunFam" id="3.55.40.20:FF:000004">
    <property type="entry name" value="Superoxide dismutase [Fe]"/>
    <property type="match status" value="1"/>
</dbReference>
<dbReference type="AlphaFoldDB" id="E6TYM4"/>
<organism evidence="8 9">
    <name type="scientific">Evansella cellulosilytica (strain ATCC 21833 / DSM 2522 / FERM P-1141 / JCM 9156 / N-4)</name>
    <name type="common">Bacillus cellulosilyticus</name>
    <dbReference type="NCBI Taxonomy" id="649639"/>
    <lineage>
        <taxon>Bacteria</taxon>
        <taxon>Bacillati</taxon>
        <taxon>Bacillota</taxon>
        <taxon>Bacilli</taxon>
        <taxon>Bacillales</taxon>
        <taxon>Bacillaceae</taxon>
        <taxon>Evansella</taxon>
    </lineage>
</organism>
<dbReference type="Pfam" id="PF02777">
    <property type="entry name" value="Sod_Fe_C"/>
    <property type="match status" value="1"/>
</dbReference>
<comment type="similarity">
    <text evidence="1">Belongs to the iron/manganese superoxide dismutase family.</text>
</comment>
<keyword evidence="4" id="KW-0560">Oxidoreductase</keyword>
<keyword evidence="5" id="KW-0175">Coiled coil</keyword>